<keyword evidence="4" id="KW-0804">Transcription</keyword>
<evidence type="ECO:0000313" key="7">
    <source>
        <dbReference type="EMBL" id="QIU93578.1"/>
    </source>
</evidence>
<dbReference type="AlphaFoldDB" id="A0A6H0KLX4"/>
<evidence type="ECO:0000259" key="5">
    <source>
        <dbReference type="Pfam" id="PF04542"/>
    </source>
</evidence>
<keyword evidence="8" id="KW-1185">Reference proteome</keyword>
<dbReference type="Gene3D" id="1.10.10.10">
    <property type="entry name" value="Winged helix-like DNA-binding domain superfamily/Winged helix DNA-binding domain"/>
    <property type="match status" value="1"/>
</dbReference>
<dbReference type="PANTHER" id="PTHR43133:SF46">
    <property type="entry name" value="RNA POLYMERASE SIGMA-70 FACTOR ECF SUBFAMILY"/>
    <property type="match status" value="1"/>
</dbReference>
<dbReference type="InterPro" id="IPR007627">
    <property type="entry name" value="RNA_pol_sigma70_r2"/>
</dbReference>
<dbReference type="Pfam" id="PF08281">
    <property type="entry name" value="Sigma70_r4_2"/>
    <property type="match status" value="1"/>
</dbReference>
<dbReference type="InterPro" id="IPR014284">
    <property type="entry name" value="RNA_pol_sigma-70_dom"/>
</dbReference>
<feature type="domain" description="RNA polymerase sigma-70 region 2" evidence="5">
    <location>
        <begin position="19"/>
        <end position="84"/>
    </location>
</feature>
<dbReference type="SUPFAM" id="SSF88946">
    <property type="entry name" value="Sigma2 domain of RNA polymerase sigma factors"/>
    <property type="match status" value="1"/>
</dbReference>
<evidence type="ECO:0000313" key="8">
    <source>
        <dbReference type="Proteomes" id="UP000501780"/>
    </source>
</evidence>
<dbReference type="RefSeq" id="WP_167960849.1">
    <property type="nucleotide sequence ID" value="NZ_CP050831.1"/>
</dbReference>
<keyword evidence="2" id="KW-0805">Transcription regulation</keyword>
<dbReference type="PANTHER" id="PTHR43133">
    <property type="entry name" value="RNA POLYMERASE ECF-TYPE SIGMA FACTO"/>
    <property type="match status" value="1"/>
</dbReference>
<dbReference type="GO" id="GO:0016987">
    <property type="term" value="F:sigma factor activity"/>
    <property type="evidence" value="ECO:0007669"/>
    <property type="project" value="UniProtKB-KW"/>
</dbReference>
<dbReference type="EMBL" id="CP050831">
    <property type="protein sequence ID" value="QIU93578.1"/>
    <property type="molecule type" value="Genomic_DNA"/>
</dbReference>
<dbReference type="Proteomes" id="UP000501780">
    <property type="component" value="Chromosome"/>
</dbReference>
<dbReference type="InterPro" id="IPR013249">
    <property type="entry name" value="RNA_pol_sigma70_r4_t2"/>
</dbReference>
<dbReference type="InterPro" id="IPR013324">
    <property type="entry name" value="RNA_pol_sigma_r3/r4-like"/>
</dbReference>
<dbReference type="GO" id="GO:0003677">
    <property type="term" value="F:DNA binding"/>
    <property type="evidence" value="ECO:0007669"/>
    <property type="project" value="InterPro"/>
</dbReference>
<feature type="domain" description="RNA polymerase sigma factor 70 region 4 type 2" evidence="6">
    <location>
        <begin position="113"/>
        <end position="161"/>
    </location>
</feature>
<dbReference type="InterPro" id="IPR036388">
    <property type="entry name" value="WH-like_DNA-bd_sf"/>
</dbReference>
<dbReference type="GO" id="GO:0006352">
    <property type="term" value="P:DNA-templated transcription initiation"/>
    <property type="evidence" value="ECO:0007669"/>
    <property type="project" value="InterPro"/>
</dbReference>
<name>A0A6H0KLX4_9BACE</name>
<evidence type="ECO:0000256" key="3">
    <source>
        <dbReference type="ARBA" id="ARBA00023082"/>
    </source>
</evidence>
<evidence type="ECO:0000259" key="6">
    <source>
        <dbReference type="Pfam" id="PF08281"/>
    </source>
</evidence>
<dbReference type="InterPro" id="IPR039425">
    <property type="entry name" value="RNA_pol_sigma-70-like"/>
</dbReference>
<proteinExistence type="inferred from homology"/>
<evidence type="ECO:0000256" key="2">
    <source>
        <dbReference type="ARBA" id="ARBA00023015"/>
    </source>
</evidence>
<sequence>MKVKQGNKELLEKEFEEFFQANYSRFYYYALRYIPDSETCKDLVGDSFQFMWERIETFRMDTALTYMYTHLHHLCIDYLRRQEKQEDNKQSYLSMLREWNDDDRRESEARIVVIMRLIEEMPPLTRTVMEQCYVYKKMYREVAQLTGLSESGVRKHVMKGLNIIRQYFSVKYKKGGNYSD</sequence>
<dbReference type="Pfam" id="PF04542">
    <property type="entry name" value="Sigma70_r2"/>
    <property type="match status" value="1"/>
</dbReference>
<organism evidence="7 8">
    <name type="scientific">Bacteroides faecium</name>
    <dbReference type="NCBI Taxonomy" id="2715212"/>
    <lineage>
        <taxon>Bacteria</taxon>
        <taxon>Pseudomonadati</taxon>
        <taxon>Bacteroidota</taxon>
        <taxon>Bacteroidia</taxon>
        <taxon>Bacteroidales</taxon>
        <taxon>Bacteroidaceae</taxon>
        <taxon>Bacteroides</taxon>
    </lineage>
</organism>
<reference evidence="7 8" key="1">
    <citation type="submission" date="2020-03" db="EMBL/GenBank/DDBJ databases">
        <title>Genomic analysis of Bacteroides faecium CBA7301.</title>
        <authorList>
            <person name="Kim J."/>
            <person name="Roh S.W."/>
        </authorList>
    </citation>
    <scope>NUCLEOTIDE SEQUENCE [LARGE SCALE GENOMIC DNA]</scope>
    <source>
        <strain evidence="7 8">CBA7301</strain>
    </source>
</reference>
<dbReference type="KEGG" id="bfc:BacF7301_05160"/>
<dbReference type="SUPFAM" id="SSF88659">
    <property type="entry name" value="Sigma3 and sigma4 domains of RNA polymerase sigma factors"/>
    <property type="match status" value="1"/>
</dbReference>
<evidence type="ECO:0000256" key="4">
    <source>
        <dbReference type="ARBA" id="ARBA00023163"/>
    </source>
</evidence>
<gene>
    <name evidence="7" type="ORF">BacF7301_05160</name>
</gene>
<evidence type="ECO:0000256" key="1">
    <source>
        <dbReference type="ARBA" id="ARBA00010641"/>
    </source>
</evidence>
<accession>A0A6H0KLX4</accession>
<keyword evidence="3" id="KW-0731">Sigma factor</keyword>
<dbReference type="Gene3D" id="1.10.1740.10">
    <property type="match status" value="1"/>
</dbReference>
<protein>
    <submittedName>
        <fullName evidence="7">Sigma-70 family RNA polymerase sigma factor</fullName>
    </submittedName>
</protein>
<dbReference type="InterPro" id="IPR013325">
    <property type="entry name" value="RNA_pol_sigma_r2"/>
</dbReference>
<comment type="similarity">
    <text evidence="1">Belongs to the sigma-70 factor family. ECF subfamily.</text>
</comment>
<dbReference type="NCBIfam" id="TIGR02937">
    <property type="entry name" value="sigma70-ECF"/>
    <property type="match status" value="1"/>
</dbReference>